<evidence type="ECO:0000313" key="2">
    <source>
        <dbReference type="Proteomes" id="UP000198893"/>
    </source>
</evidence>
<dbReference type="SUPFAM" id="SSF53448">
    <property type="entry name" value="Nucleotide-diphospho-sugar transferases"/>
    <property type="match status" value="1"/>
</dbReference>
<gene>
    <name evidence="1" type="ORF">SAMN04490248_1752</name>
</gene>
<protein>
    <recommendedName>
        <fullName evidence="3">Glycosyl transferase family 2</fullName>
    </recommendedName>
</protein>
<dbReference type="RefSeq" id="WP_093120895.1">
    <property type="nucleotide sequence ID" value="NZ_FODS01000075.1"/>
</dbReference>
<keyword evidence="2" id="KW-1185">Reference proteome</keyword>
<sequence length="280" mass="31947">MSGYVISLSTIPPRFGELGPTLKSLLSQTVPAERVILNIPRKYSRFPDWDGRLPEVPHGVEIRRTETDYGPATKLLPTLEEYRGTKIEILFCDDDQIYAPFMAERFLKARAARPEACVAVSGLHHERGDESDEAETLQPRHIRKWRVTDLPFQIRMFGREIRYRIKGTPVTESYRYSSLRAGYADAFQAYCGVMLREDFILDDVFEIPEVCWMVDDIWLSGQAVANGHPVWIVSDVPSPEPAVTHHAPHALFRSEVEGAGREDLNRAAIAHFRQTHGIWM</sequence>
<reference evidence="1 2" key="1">
    <citation type="submission" date="2016-10" db="EMBL/GenBank/DDBJ databases">
        <authorList>
            <person name="de Groot N.N."/>
        </authorList>
    </citation>
    <scope>NUCLEOTIDE SEQUENCE [LARGE SCALE GENOMIC DNA]</scope>
    <source>
        <strain evidence="1 2">DSM 27842</strain>
    </source>
</reference>
<evidence type="ECO:0008006" key="3">
    <source>
        <dbReference type="Google" id="ProtNLM"/>
    </source>
</evidence>
<dbReference type="EMBL" id="FODS01000075">
    <property type="protein sequence ID" value="SEP28130.1"/>
    <property type="molecule type" value="Genomic_DNA"/>
</dbReference>
<organism evidence="1 2">
    <name type="scientific">Salinihabitans flavidus</name>
    <dbReference type="NCBI Taxonomy" id="569882"/>
    <lineage>
        <taxon>Bacteria</taxon>
        <taxon>Pseudomonadati</taxon>
        <taxon>Pseudomonadota</taxon>
        <taxon>Alphaproteobacteria</taxon>
        <taxon>Rhodobacterales</taxon>
        <taxon>Roseobacteraceae</taxon>
        <taxon>Salinihabitans</taxon>
    </lineage>
</organism>
<name>A0A1H8WKB8_9RHOB</name>
<accession>A0A1H8WKB8</accession>
<dbReference type="Proteomes" id="UP000198893">
    <property type="component" value="Unassembled WGS sequence"/>
</dbReference>
<evidence type="ECO:0000313" key="1">
    <source>
        <dbReference type="EMBL" id="SEP28130.1"/>
    </source>
</evidence>
<dbReference type="InterPro" id="IPR029044">
    <property type="entry name" value="Nucleotide-diphossugar_trans"/>
</dbReference>
<dbReference type="OrthoDB" id="5465469at2"/>
<dbReference type="CDD" id="cd00761">
    <property type="entry name" value="Glyco_tranf_GTA_type"/>
    <property type="match status" value="1"/>
</dbReference>
<dbReference type="STRING" id="569882.SAMN04490248_1752"/>
<proteinExistence type="predicted"/>
<dbReference type="AlphaFoldDB" id="A0A1H8WKB8"/>